<gene>
    <name evidence="14" type="ORF">ABEG17_00010</name>
</gene>
<evidence type="ECO:0000313" key="14">
    <source>
        <dbReference type="EMBL" id="XBO43755.1"/>
    </source>
</evidence>
<keyword evidence="2" id="KW-1003">Cell membrane</keyword>
<dbReference type="InterPro" id="IPR014755">
    <property type="entry name" value="Cu-Rt/internalin_Ig-like"/>
</dbReference>
<name>A0AAU7JTX1_9MICO</name>
<dbReference type="PANTHER" id="PTHR34820:SF4">
    <property type="entry name" value="INNER MEMBRANE PROTEIN YEBZ"/>
    <property type="match status" value="1"/>
</dbReference>
<dbReference type="EMBL" id="CP157483">
    <property type="protein sequence ID" value="XBO43755.1"/>
    <property type="molecule type" value="Genomic_DNA"/>
</dbReference>
<dbReference type="GO" id="GO:0005507">
    <property type="term" value="F:copper ion binding"/>
    <property type="evidence" value="ECO:0007669"/>
    <property type="project" value="InterPro"/>
</dbReference>
<dbReference type="AlphaFoldDB" id="A0AAU7JTX1"/>
<feature type="transmembrane region" description="Helical" evidence="10">
    <location>
        <begin position="272"/>
        <end position="290"/>
    </location>
</feature>
<dbReference type="GO" id="GO:0006825">
    <property type="term" value="P:copper ion transport"/>
    <property type="evidence" value="ECO:0007669"/>
    <property type="project" value="InterPro"/>
</dbReference>
<evidence type="ECO:0000259" key="13">
    <source>
        <dbReference type="Pfam" id="PF05425"/>
    </source>
</evidence>
<dbReference type="InterPro" id="IPR032694">
    <property type="entry name" value="CopC/D"/>
</dbReference>
<evidence type="ECO:0000256" key="7">
    <source>
        <dbReference type="ARBA" id="ARBA00023008"/>
    </source>
</evidence>
<feature type="transmembrane region" description="Helical" evidence="10">
    <location>
        <begin position="156"/>
        <end position="179"/>
    </location>
</feature>
<evidence type="ECO:0000256" key="6">
    <source>
        <dbReference type="ARBA" id="ARBA00022989"/>
    </source>
</evidence>
<evidence type="ECO:0000256" key="2">
    <source>
        <dbReference type="ARBA" id="ARBA00022475"/>
    </source>
</evidence>
<feature type="chain" id="PRO_5043829053" evidence="11">
    <location>
        <begin position="32"/>
        <end position="489"/>
    </location>
</feature>
<dbReference type="GO" id="GO:0005886">
    <property type="term" value="C:plasma membrane"/>
    <property type="evidence" value="ECO:0007669"/>
    <property type="project" value="UniProtKB-SubCell"/>
</dbReference>
<evidence type="ECO:0000256" key="11">
    <source>
        <dbReference type="SAM" id="SignalP"/>
    </source>
</evidence>
<feature type="transmembrane region" description="Helical" evidence="10">
    <location>
        <begin position="240"/>
        <end position="260"/>
    </location>
</feature>
<dbReference type="SUPFAM" id="SSF81296">
    <property type="entry name" value="E set domains"/>
    <property type="match status" value="1"/>
</dbReference>
<feature type="domain" description="Copper resistance protein D" evidence="13">
    <location>
        <begin position="339"/>
        <end position="458"/>
    </location>
</feature>
<feature type="signal peptide" evidence="11">
    <location>
        <begin position="1"/>
        <end position="31"/>
    </location>
</feature>
<protein>
    <submittedName>
        <fullName evidence="14">Copper resistance protein CopC</fullName>
    </submittedName>
</protein>
<feature type="transmembrane region" description="Helical" evidence="10">
    <location>
        <begin position="342"/>
        <end position="363"/>
    </location>
</feature>
<evidence type="ECO:0000256" key="8">
    <source>
        <dbReference type="ARBA" id="ARBA00023136"/>
    </source>
</evidence>
<sequence>MASRRGLRGPGATAAAVVLCCCAMLWFTATAAHAHAQLVRSNPAAGSVVAVAPRTLTLTFGEQVEAVDASIDVYDDRFAPVDVGPARTAPGDPLTVGVSLRQGLGRGTYSVAWRVSSGDTHPVAGSFRFSVGAPTDVRGSLPDPGRNEGVGILLGVLRWSGFVGAALGPGAVVGALVVWPEGLGRRRLRTVVVTGLALLVVSTAGGMLLQGVYASGQPLSALWRSPESLDSHSRRFDQVYAVRSYLLVAAAVGVTALLGLPAPVRDRWRRPWVVVAGVATTALLATWPLVGHSAVPPGEGVALVVNLVHIAAMVVWLGGLAVVVVGLFCDRETMVRNGLRRFSVIALTSVAVLVTSGAVLAWREVGSLDALTGTVFGRVLLAKTGAVGVLLVVANLARRWVAGMVVAGGWAPAPASTSSGAALAGPAPTAGRGWKGFTRGLVVELALAGVILALTAVLVAVVPGRQAVVDVPGTSTSQGGPEPLGSSSH</sequence>
<evidence type="ECO:0000259" key="12">
    <source>
        <dbReference type="Pfam" id="PF04234"/>
    </source>
</evidence>
<feature type="transmembrane region" description="Helical" evidence="10">
    <location>
        <begin position="191"/>
        <end position="213"/>
    </location>
</feature>
<keyword evidence="8 10" id="KW-0472">Membrane</keyword>
<organism evidence="14">
    <name type="scientific">Pedococcus sp. KACC 23699</name>
    <dbReference type="NCBI Taxonomy" id="3149228"/>
    <lineage>
        <taxon>Bacteria</taxon>
        <taxon>Bacillati</taxon>
        <taxon>Actinomycetota</taxon>
        <taxon>Actinomycetes</taxon>
        <taxon>Micrococcales</taxon>
        <taxon>Intrasporangiaceae</taxon>
        <taxon>Pedococcus</taxon>
    </lineage>
</organism>
<keyword evidence="3 10" id="KW-0812">Transmembrane</keyword>
<evidence type="ECO:0000256" key="1">
    <source>
        <dbReference type="ARBA" id="ARBA00004651"/>
    </source>
</evidence>
<dbReference type="PANTHER" id="PTHR34820">
    <property type="entry name" value="INNER MEMBRANE PROTEIN YEBZ"/>
    <property type="match status" value="1"/>
</dbReference>
<dbReference type="Gene3D" id="2.60.40.1220">
    <property type="match status" value="1"/>
</dbReference>
<dbReference type="GO" id="GO:0042597">
    <property type="term" value="C:periplasmic space"/>
    <property type="evidence" value="ECO:0007669"/>
    <property type="project" value="InterPro"/>
</dbReference>
<keyword evidence="7" id="KW-0186">Copper</keyword>
<feature type="region of interest" description="Disordered" evidence="9">
    <location>
        <begin position="470"/>
        <end position="489"/>
    </location>
</feature>
<evidence type="ECO:0000256" key="9">
    <source>
        <dbReference type="SAM" id="MobiDB-lite"/>
    </source>
</evidence>
<dbReference type="InterPro" id="IPR008457">
    <property type="entry name" value="Cu-R_CopD_dom"/>
</dbReference>
<comment type="subcellular location">
    <subcellularLocation>
        <location evidence="1">Cell membrane</location>
        <topology evidence="1">Multi-pass membrane protein</topology>
    </subcellularLocation>
</comment>
<evidence type="ECO:0000256" key="10">
    <source>
        <dbReference type="SAM" id="Phobius"/>
    </source>
</evidence>
<dbReference type="RefSeq" id="WP_406831205.1">
    <property type="nucleotide sequence ID" value="NZ_CP157483.1"/>
</dbReference>
<keyword evidence="4" id="KW-0479">Metal-binding</keyword>
<keyword evidence="5 11" id="KW-0732">Signal</keyword>
<feature type="transmembrane region" description="Helical" evidence="10">
    <location>
        <begin position="310"/>
        <end position="330"/>
    </location>
</feature>
<dbReference type="InterPro" id="IPR014756">
    <property type="entry name" value="Ig_E-set"/>
</dbReference>
<dbReference type="Pfam" id="PF05425">
    <property type="entry name" value="CopD"/>
    <property type="match status" value="1"/>
</dbReference>
<feature type="transmembrane region" description="Helical" evidence="10">
    <location>
        <begin position="375"/>
        <end position="397"/>
    </location>
</feature>
<reference evidence="14" key="1">
    <citation type="submission" date="2024-05" db="EMBL/GenBank/DDBJ databases">
        <authorList>
            <person name="Kim S."/>
            <person name="Heo J."/>
            <person name="Choi H."/>
            <person name="Choi Y."/>
            <person name="Kwon S.-W."/>
            <person name="Kim Y."/>
        </authorList>
    </citation>
    <scope>NUCLEOTIDE SEQUENCE</scope>
    <source>
        <strain evidence="14">KACC 23699</strain>
    </source>
</reference>
<dbReference type="GO" id="GO:0046688">
    <property type="term" value="P:response to copper ion"/>
    <property type="evidence" value="ECO:0007669"/>
    <property type="project" value="InterPro"/>
</dbReference>
<dbReference type="Pfam" id="PF04234">
    <property type="entry name" value="CopC"/>
    <property type="match status" value="1"/>
</dbReference>
<keyword evidence="6 10" id="KW-1133">Transmembrane helix</keyword>
<evidence type="ECO:0000256" key="5">
    <source>
        <dbReference type="ARBA" id="ARBA00022729"/>
    </source>
</evidence>
<feature type="compositionally biased region" description="Polar residues" evidence="9">
    <location>
        <begin position="473"/>
        <end position="489"/>
    </location>
</feature>
<evidence type="ECO:0000256" key="3">
    <source>
        <dbReference type="ARBA" id="ARBA00022692"/>
    </source>
</evidence>
<feature type="domain" description="CopC" evidence="12">
    <location>
        <begin position="35"/>
        <end position="131"/>
    </location>
</feature>
<accession>A0AAU7JTX1</accession>
<feature type="transmembrane region" description="Helical" evidence="10">
    <location>
        <begin position="441"/>
        <end position="462"/>
    </location>
</feature>
<dbReference type="InterPro" id="IPR007348">
    <property type="entry name" value="CopC_dom"/>
</dbReference>
<evidence type="ECO:0000256" key="4">
    <source>
        <dbReference type="ARBA" id="ARBA00022723"/>
    </source>
</evidence>
<proteinExistence type="predicted"/>